<gene>
    <name evidence="3" type="ORF">GCM10009863_65840</name>
</gene>
<evidence type="ECO:0000313" key="3">
    <source>
        <dbReference type="EMBL" id="GAA2639635.1"/>
    </source>
</evidence>
<feature type="region of interest" description="Disordered" evidence="1">
    <location>
        <begin position="208"/>
        <end position="228"/>
    </location>
</feature>
<evidence type="ECO:0000256" key="2">
    <source>
        <dbReference type="SAM" id="SignalP"/>
    </source>
</evidence>
<dbReference type="EMBL" id="BAAARJ010000036">
    <property type="protein sequence ID" value="GAA2639635.1"/>
    <property type="molecule type" value="Genomic_DNA"/>
</dbReference>
<feature type="signal peptide" evidence="2">
    <location>
        <begin position="1"/>
        <end position="22"/>
    </location>
</feature>
<comment type="caution">
    <text evidence="3">The sequence shown here is derived from an EMBL/GenBank/DDBJ whole genome shotgun (WGS) entry which is preliminary data.</text>
</comment>
<feature type="compositionally biased region" description="Basic and acidic residues" evidence="1">
    <location>
        <begin position="41"/>
        <end position="50"/>
    </location>
</feature>
<reference evidence="4" key="1">
    <citation type="journal article" date="2019" name="Int. J. Syst. Evol. Microbiol.">
        <title>The Global Catalogue of Microorganisms (GCM) 10K type strain sequencing project: providing services to taxonomists for standard genome sequencing and annotation.</title>
        <authorList>
            <consortium name="The Broad Institute Genomics Platform"/>
            <consortium name="The Broad Institute Genome Sequencing Center for Infectious Disease"/>
            <person name="Wu L."/>
            <person name="Ma J."/>
        </authorList>
    </citation>
    <scope>NUCLEOTIDE SEQUENCE [LARGE SCALE GENOMIC DNA]</scope>
    <source>
        <strain evidence="4">JCM 16373</strain>
    </source>
</reference>
<protein>
    <submittedName>
        <fullName evidence="3">Lipoprotein</fullName>
    </submittedName>
</protein>
<keyword evidence="3" id="KW-0449">Lipoprotein</keyword>
<dbReference type="PROSITE" id="PS51257">
    <property type="entry name" value="PROKAR_LIPOPROTEIN"/>
    <property type="match status" value="1"/>
</dbReference>
<keyword evidence="2" id="KW-0732">Signal</keyword>
<feature type="chain" id="PRO_5047121888" evidence="2">
    <location>
        <begin position="23"/>
        <end position="228"/>
    </location>
</feature>
<organism evidence="3 4">
    <name type="scientific">Streptomyces axinellae</name>
    <dbReference type="NCBI Taxonomy" id="552788"/>
    <lineage>
        <taxon>Bacteria</taxon>
        <taxon>Bacillati</taxon>
        <taxon>Actinomycetota</taxon>
        <taxon>Actinomycetes</taxon>
        <taxon>Kitasatosporales</taxon>
        <taxon>Streptomycetaceae</taxon>
        <taxon>Streptomyces</taxon>
    </lineage>
</organism>
<feature type="compositionally biased region" description="Low complexity" evidence="1">
    <location>
        <begin position="51"/>
        <end position="62"/>
    </location>
</feature>
<evidence type="ECO:0000256" key="1">
    <source>
        <dbReference type="SAM" id="MobiDB-lite"/>
    </source>
</evidence>
<evidence type="ECO:0000313" key="4">
    <source>
        <dbReference type="Proteomes" id="UP001501447"/>
    </source>
</evidence>
<dbReference type="RefSeq" id="WP_344570735.1">
    <property type="nucleotide sequence ID" value="NZ_BAAARJ010000036.1"/>
</dbReference>
<name>A0ABP6DEF2_9ACTN</name>
<feature type="region of interest" description="Disordered" evidence="1">
    <location>
        <begin position="37"/>
        <end position="70"/>
    </location>
</feature>
<proteinExistence type="predicted"/>
<sequence>MNRRTTCTRTRIRRGGMPAVLAATGALLLGACGGDGGGSSDEIKGADKGGESPSASASASKGEATDDGIKRPVIKLGKGAENVFEKADTGDPVKDGVLADAQRGINASDQVITRHKGVKTLEFYSKKGALLDANNYVKGWVEDGRSWVGKVRYYDWAVELQGEHKATVKYCIDQSGGQTKLLKSGKLLPNNGGKKNFGYATSQMERNKEGVWQEVSGDTEPEAERCMK</sequence>
<dbReference type="Proteomes" id="UP001501447">
    <property type="component" value="Unassembled WGS sequence"/>
</dbReference>
<accession>A0ABP6DEF2</accession>
<keyword evidence="4" id="KW-1185">Reference proteome</keyword>